<dbReference type="InterPro" id="IPR047175">
    <property type="entry name" value="CotS-like"/>
</dbReference>
<dbReference type="EMBL" id="WHOD01000016">
    <property type="protein sequence ID" value="NOU92499.1"/>
    <property type="molecule type" value="Genomic_DNA"/>
</dbReference>
<evidence type="ECO:0000313" key="2">
    <source>
        <dbReference type="EMBL" id="NOU92499.1"/>
    </source>
</evidence>
<proteinExistence type="predicted"/>
<dbReference type="PANTHER" id="PTHR39179:SF3">
    <property type="entry name" value="COTS-RELATED PROTEIN"/>
    <property type="match status" value="1"/>
</dbReference>
<dbReference type="AlphaFoldDB" id="A0A972JXI4"/>
<dbReference type="Pfam" id="PF01636">
    <property type="entry name" value="APH"/>
    <property type="match status" value="1"/>
</dbReference>
<dbReference type="Gene3D" id="3.30.200.20">
    <property type="entry name" value="Phosphorylase Kinase, domain 1"/>
    <property type="match status" value="1"/>
</dbReference>
<dbReference type="Proteomes" id="UP000641588">
    <property type="component" value="Unassembled WGS sequence"/>
</dbReference>
<reference evidence="2" key="1">
    <citation type="submission" date="2019-10" db="EMBL/GenBank/DDBJ databases">
        <title>Description of Paenibacillus glebae sp. nov.</title>
        <authorList>
            <person name="Carlier A."/>
            <person name="Qi S."/>
        </authorList>
    </citation>
    <scope>NUCLEOTIDE SEQUENCE</scope>
    <source>
        <strain evidence="2">LMG 31456</strain>
    </source>
</reference>
<protein>
    <submittedName>
        <fullName evidence="2">Phosphotransferase</fullName>
    </submittedName>
</protein>
<dbReference type="InterPro" id="IPR002575">
    <property type="entry name" value="Aminoglycoside_PTrfase"/>
</dbReference>
<evidence type="ECO:0000259" key="1">
    <source>
        <dbReference type="Pfam" id="PF01636"/>
    </source>
</evidence>
<sequence>MVNAYTKSRIRKIVRRFDLIPLRSDSIASLYRKNAIVRVRTESGTYAMKPFFRSNLLHTGTIDQIKTAADYIQHLMNNGFNSMPKWLASNSGKLWTLNQGRPFYVTTWINGRSMDNQEDFEKLGRALASLHTTSSRSFPLKGPFYDHIRLWQNHDRLFRRRMAKANQTNKWTRRWYKRFGESCNQFSDRSWTELMSPELVDLFVKEMIRPALIHCDITSLNVIIADDGQLFIIDWDRIKLGSIYVDLATALMNTTRFNPVLIHSLLNGYEELRPLDRTERKMISSLYRLPREAWFTARFPKSPRSRIMLDIMEQTWPLRLKAMDLLDEWVNQ</sequence>
<dbReference type="PANTHER" id="PTHR39179">
    <property type="entry name" value="SPORE COAT PROTEIN I"/>
    <property type="match status" value="1"/>
</dbReference>
<dbReference type="RefSeq" id="WP_171650696.1">
    <property type="nucleotide sequence ID" value="NZ_WHOD01000016.1"/>
</dbReference>
<comment type="caution">
    <text evidence="2">The sequence shown here is derived from an EMBL/GenBank/DDBJ whole genome shotgun (WGS) entry which is preliminary data.</text>
</comment>
<organism evidence="2 3">
    <name type="scientific">Paenibacillus foliorum</name>
    <dbReference type="NCBI Taxonomy" id="2654974"/>
    <lineage>
        <taxon>Bacteria</taxon>
        <taxon>Bacillati</taxon>
        <taxon>Bacillota</taxon>
        <taxon>Bacilli</taxon>
        <taxon>Bacillales</taxon>
        <taxon>Paenibacillaceae</taxon>
        <taxon>Paenibacillus</taxon>
    </lineage>
</organism>
<accession>A0A972JXI4</accession>
<name>A0A972JXI4_9BACL</name>
<dbReference type="InterPro" id="IPR011009">
    <property type="entry name" value="Kinase-like_dom_sf"/>
</dbReference>
<feature type="domain" description="Aminoglycoside phosphotransferase" evidence="1">
    <location>
        <begin position="34"/>
        <end position="273"/>
    </location>
</feature>
<dbReference type="GO" id="GO:0042601">
    <property type="term" value="C:endospore-forming forespore"/>
    <property type="evidence" value="ECO:0007669"/>
    <property type="project" value="TreeGrafter"/>
</dbReference>
<dbReference type="Gene3D" id="3.90.1200.10">
    <property type="match status" value="1"/>
</dbReference>
<evidence type="ECO:0000313" key="3">
    <source>
        <dbReference type="Proteomes" id="UP000641588"/>
    </source>
</evidence>
<dbReference type="SUPFAM" id="SSF56112">
    <property type="entry name" value="Protein kinase-like (PK-like)"/>
    <property type="match status" value="1"/>
</dbReference>
<gene>
    <name evidence="2" type="ORF">GC093_04520</name>
</gene>
<keyword evidence="3" id="KW-1185">Reference proteome</keyword>